<reference evidence="1 2" key="1">
    <citation type="submission" date="2024-03" db="EMBL/GenBank/DDBJ databases">
        <title>Aureococcus anophagefferens CCMP1851 and Kratosvirus quantuckense: Draft genome of a second virus-susceptible host strain in the model system.</title>
        <authorList>
            <person name="Chase E."/>
            <person name="Truchon A.R."/>
            <person name="Schepens W."/>
            <person name="Wilhelm S.W."/>
        </authorList>
    </citation>
    <scope>NUCLEOTIDE SEQUENCE [LARGE SCALE GENOMIC DNA]</scope>
    <source>
        <strain evidence="1 2">CCMP1851</strain>
    </source>
</reference>
<accession>A0ABR1G0C5</accession>
<organism evidence="1 2">
    <name type="scientific">Aureococcus anophagefferens</name>
    <name type="common">Harmful bloom alga</name>
    <dbReference type="NCBI Taxonomy" id="44056"/>
    <lineage>
        <taxon>Eukaryota</taxon>
        <taxon>Sar</taxon>
        <taxon>Stramenopiles</taxon>
        <taxon>Ochrophyta</taxon>
        <taxon>Pelagophyceae</taxon>
        <taxon>Pelagomonadales</taxon>
        <taxon>Pelagomonadaceae</taxon>
        <taxon>Aureococcus</taxon>
    </lineage>
</organism>
<evidence type="ECO:0000313" key="2">
    <source>
        <dbReference type="Proteomes" id="UP001363151"/>
    </source>
</evidence>
<gene>
    <name evidence="1" type="ORF">SO694_00018149</name>
</gene>
<proteinExistence type="predicted"/>
<sequence>MLSKSDVLDAIDLKIDYIGAAASVEEHGITLIPVNKYMLCAEELLDLPQSEWWPFTHCAFEIQKCMNYVSREEAGMTSCDEADSGSDDAMALAGTERDLSTCTCTLEGVVEYCAETHTSTTLAKLATCKDSDEASKLFKTSNAVADAINSGHPLWVKINGVEYAGPSDPDETTATMDAWAEQVLNVTCQSLGSAVSSCAPYV</sequence>
<dbReference type="EMBL" id="JBBJCI010000151">
    <property type="protein sequence ID" value="KAK7241969.1"/>
    <property type="molecule type" value="Genomic_DNA"/>
</dbReference>
<dbReference type="Proteomes" id="UP001363151">
    <property type="component" value="Unassembled WGS sequence"/>
</dbReference>
<evidence type="ECO:0000313" key="1">
    <source>
        <dbReference type="EMBL" id="KAK7241969.1"/>
    </source>
</evidence>
<keyword evidence="2" id="KW-1185">Reference proteome</keyword>
<protein>
    <submittedName>
        <fullName evidence="1">Uncharacterized protein</fullName>
    </submittedName>
</protein>
<name>A0ABR1G0C5_AURAN</name>
<comment type="caution">
    <text evidence="1">The sequence shown here is derived from an EMBL/GenBank/DDBJ whole genome shotgun (WGS) entry which is preliminary data.</text>
</comment>